<evidence type="ECO:0000256" key="3">
    <source>
        <dbReference type="ARBA" id="ARBA00023187"/>
    </source>
</evidence>
<dbReference type="Gene3D" id="3.30.70.330">
    <property type="match status" value="2"/>
</dbReference>
<reference evidence="5 6" key="1">
    <citation type="submission" date="2019-07" db="EMBL/GenBank/DDBJ databases">
        <title>De Novo Assembly of kiwifruit Actinidia rufa.</title>
        <authorList>
            <person name="Sugita-Konishi S."/>
            <person name="Sato K."/>
            <person name="Mori E."/>
            <person name="Abe Y."/>
            <person name="Kisaki G."/>
            <person name="Hamano K."/>
            <person name="Suezawa K."/>
            <person name="Otani M."/>
            <person name="Fukuda T."/>
            <person name="Manabe T."/>
            <person name="Gomi K."/>
            <person name="Tabuchi M."/>
            <person name="Akimitsu K."/>
            <person name="Kataoka I."/>
        </authorList>
    </citation>
    <scope>NUCLEOTIDE SEQUENCE [LARGE SCALE GENOMIC DNA]</scope>
    <source>
        <strain evidence="6">cv. Fuchu</strain>
    </source>
</reference>
<dbReference type="InterPro" id="IPR035979">
    <property type="entry name" value="RBD_domain_sf"/>
</dbReference>
<sequence>MKQTKRSIKVLKFCIKLISIDFEALPIPAYSPVSPLVLAFPPVPTLDVPILASVPRSYAVAKAYATVRKSDSISPVESQNLFLHHQLEQRLRQKIHHQHIHLQSQGGAEVKASLLVVALTSVVFYCAIVEDRWIEFLGTCIGTLIWLRSCTGKIRQGLGGLSSSWWCPEVGMKSFASQKACCLLLDSYPGSGERKEMETKSILEATKLPSCPRILFSILPAPDVGYCDIEIDCQSSDGKVNSLILCLGGRVTFGRGEFGKRFWTIMGAVASWRTALTSHGVHDTLYKARMKLKDAKRQICDKIKVGMDEYADQSVTLKACAGLNGMTMGGRMLTVILAKPDASLALDPEGLSSLSEVELEELLEDTRLECARYGTVKSVKVVKHSDCHHRNQETGNFLENPSSARDGQDLKRKDNTTKTETSKEHVDCDSEEFSRSETPNNAKEAAEVDKAVEGDGISDEKLTYNRVEYETCDPATIDNKVAVEKPTSEDNSMVLEEPTCDDNHNAISLELPEGFMSNDQMECCDDKVVDDTNQTRDAEMETKLVEEEKLKSPEANEQLQEALAEMNFSERIDLGTLEKGENGESVFAFEDVFEPGSVLVEFRRIEAACMAAHCLHGRLFDNRMVTVGYVDYNIYKARFPK</sequence>
<dbReference type="GO" id="GO:0003723">
    <property type="term" value="F:RNA binding"/>
    <property type="evidence" value="ECO:0007669"/>
    <property type="project" value="UniProtKB-KW"/>
</dbReference>
<keyword evidence="1" id="KW-0507">mRNA processing</keyword>
<evidence type="ECO:0000313" key="5">
    <source>
        <dbReference type="EMBL" id="GFY82788.1"/>
    </source>
</evidence>
<keyword evidence="2" id="KW-0694">RNA-binding</keyword>
<evidence type="ECO:0008006" key="7">
    <source>
        <dbReference type="Google" id="ProtNLM"/>
    </source>
</evidence>
<evidence type="ECO:0000256" key="1">
    <source>
        <dbReference type="ARBA" id="ARBA00022664"/>
    </source>
</evidence>
<dbReference type="AlphaFoldDB" id="A0A7J0E8K6"/>
<comment type="caution">
    <text evidence="5">The sequence shown here is derived from an EMBL/GenBank/DDBJ whole genome shotgun (WGS) entry which is preliminary data.</text>
</comment>
<dbReference type="Proteomes" id="UP000585474">
    <property type="component" value="Unassembled WGS sequence"/>
</dbReference>
<feature type="region of interest" description="Disordered" evidence="4">
    <location>
        <begin position="391"/>
        <end position="447"/>
    </location>
</feature>
<keyword evidence="6" id="KW-1185">Reference proteome</keyword>
<dbReference type="PANTHER" id="PTHR23139">
    <property type="entry name" value="RNA-BINDING PROTEIN"/>
    <property type="match status" value="1"/>
</dbReference>
<dbReference type="GO" id="GO:0008380">
    <property type="term" value="P:RNA splicing"/>
    <property type="evidence" value="ECO:0007669"/>
    <property type="project" value="UniProtKB-KW"/>
</dbReference>
<dbReference type="OrthoDB" id="1740776at2759"/>
<feature type="compositionally biased region" description="Basic and acidic residues" evidence="4">
    <location>
        <begin position="406"/>
        <end position="435"/>
    </location>
</feature>
<dbReference type="InterPro" id="IPR012677">
    <property type="entry name" value="Nucleotide-bd_a/b_plait_sf"/>
</dbReference>
<organism evidence="5 6">
    <name type="scientific">Actinidia rufa</name>
    <dbReference type="NCBI Taxonomy" id="165716"/>
    <lineage>
        <taxon>Eukaryota</taxon>
        <taxon>Viridiplantae</taxon>
        <taxon>Streptophyta</taxon>
        <taxon>Embryophyta</taxon>
        <taxon>Tracheophyta</taxon>
        <taxon>Spermatophyta</taxon>
        <taxon>Magnoliopsida</taxon>
        <taxon>eudicotyledons</taxon>
        <taxon>Gunneridae</taxon>
        <taxon>Pentapetalae</taxon>
        <taxon>asterids</taxon>
        <taxon>Ericales</taxon>
        <taxon>Actinidiaceae</taxon>
        <taxon>Actinidia</taxon>
    </lineage>
</organism>
<feature type="compositionally biased region" description="Polar residues" evidence="4">
    <location>
        <begin position="393"/>
        <end position="405"/>
    </location>
</feature>
<keyword evidence="3" id="KW-0508">mRNA splicing</keyword>
<dbReference type="GO" id="GO:0006397">
    <property type="term" value="P:mRNA processing"/>
    <property type="evidence" value="ECO:0007669"/>
    <property type="project" value="UniProtKB-KW"/>
</dbReference>
<accession>A0A7J0E8K6</accession>
<evidence type="ECO:0000256" key="4">
    <source>
        <dbReference type="SAM" id="MobiDB-lite"/>
    </source>
</evidence>
<proteinExistence type="predicted"/>
<protein>
    <recommendedName>
        <fullName evidence="7">RNA-binding (RRM/RBD/RNP motifs) family protein</fullName>
    </recommendedName>
</protein>
<dbReference type="SUPFAM" id="SSF54928">
    <property type="entry name" value="RNA-binding domain, RBD"/>
    <property type="match status" value="1"/>
</dbReference>
<name>A0A7J0E8K6_9ERIC</name>
<evidence type="ECO:0000313" key="6">
    <source>
        <dbReference type="Proteomes" id="UP000585474"/>
    </source>
</evidence>
<gene>
    <name evidence="5" type="ORF">Acr_02g0010280</name>
</gene>
<dbReference type="EMBL" id="BJWL01000002">
    <property type="protein sequence ID" value="GFY82788.1"/>
    <property type="molecule type" value="Genomic_DNA"/>
</dbReference>
<evidence type="ECO:0000256" key="2">
    <source>
        <dbReference type="ARBA" id="ARBA00022884"/>
    </source>
</evidence>